<dbReference type="InterPro" id="IPR000340">
    <property type="entry name" value="Dual-sp_phosphatase_cat-dom"/>
</dbReference>
<dbReference type="InterPro" id="IPR000387">
    <property type="entry name" value="Tyr_Pase_dom"/>
</dbReference>
<evidence type="ECO:0000256" key="3">
    <source>
        <dbReference type="ARBA" id="ARBA00022618"/>
    </source>
</evidence>
<proteinExistence type="inferred from homology"/>
<dbReference type="PROSITE" id="PS00383">
    <property type="entry name" value="TYR_PHOSPHATASE_1"/>
    <property type="match status" value="1"/>
</dbReference>
<dbReference type="InterPro" id="IPR050561">
    <property type="entry name" value="PTP"/>
</dbReference>
<dbReference type="Gene3D" id="3.90.190.10">
    <property type="entry name" value="Protein tyrosine phosphatase superfamily"/>
    <property type="match status" value="2"/>
</dbReference>
<dbReference type="Proteomes" id="UP001212841">
    <property type="component" value="Unassembled WGS sequence"/>
</dbReference>
<dbReference type="InterPro" id="IPR044506">
    <property type="entry name" value="CDC14_C"/>
</dbReference>
<evidence type="ECO:0000256" key="1">
    <source>
        <dbReference type="ARBA" id="ARBA00007315"/>
    </source>
</evidence>
<keyword evidence="11" id="KW-1185">Reference proteome</keyword>
<dbReference type="EMBL" id="JADGJD010001471">
    <property type="protein sequence ID" value="KAJ3041672.1"/>
    <property type="molecule type" value="Genomic_DNA"/>
</dbReference>
<dbReference type="InterPro" id="IPR029021">
    <property type="entry name" value="Prot-tyrosine_phosphatase-like"/>
</dbReference>
<dbReference type="InterPro" id="IPR003595">
    <property type="entry name" value="Tyr_Pase_cat"/>
</dbReference>
<dbReference type="Pfam" id="PF00782">
    <property type="entry name" value="DSPc"/>
    <property type="match status" value="1"/>
</dbReference>
<evidence type="ECO:0000259" key="9">
    <source>
        <dbReference type="PROSITE" id="PS50056"/>
    </source>
</evidence>
<feature type="region of interest" description="Disordered" evidence="7">
    <location>
        <begin position="550"/>
        <end position="606"/>
    </location>
</feature>
<dbReference type="InterPro" id="IPR029260">
    <property type="entry name" value="DSPn"/>
</dbReference>
<evidence type="ECO:0000256" key="2">
    <source>
        <dbReference type="ARBA" id="ARBA00013064"/>
    </source>
</evidence>
<evidence type="ECO:0000256" key="7">
    <source>
        <dbReference type="SAM" id="MobiDB-lite"/>
    </source>
</evidence>
<dbReference type="PANTHER" id="PTHR23339">
    <property type="entry name" value="TYROSINE SPECIFIC PROTEIN PHOSPHATASE AND DUAL SPECIFICITY PROTEIN PHOSPHATASE"/>
    <property type="match status" value="1"/>
</dbReference>
<evidence type="ECO:0000256" key="6">
    <source>
        <dbReference type="ARBA" id="ARBA00023306"/>
    </source>
</evidence>
<reference evidence="10" key="1">
    <citation type="submission" date="2020-05" db="EMBL/GenBank/DDBJ databases">
        <title>Phylogenomic resolution of chytrid fungi.</title>
        <authorList>
            <person name="Stajich J.E."/>
            <person name="Amses K."/>
            <person name="Simmons R."/>
            <person name="Seto K."/>
            <person name="Myers J."/>
            <person name="Bonds A."/>
            <person name="Quandt C.A."/>
            <person name="Barry K."/>
            <person name="Liu P."/>
            <person name="Grigoriev I."/>
            <person name="Longcore J.E."/>
            <person name="James T.Y."/>
        </authorList>
    </citation>
    <scope>NUCLEOTIDE SEQUENCE</scope>
    <source>
        <strain evidence="10">JEL0318</strain>
    </source>
</reference>
<dbReference type="SMART" id="SM00195">
    <property type="entry name" value="DSPc"/>
    <property type="match status" value="1"/>
</dbReference>
<dbReference type="PROSITE" id="PS50054">
    <property type="entry name" value="TYR_PHOSPHATASE_DUAL"/>
    <property type="match status" value="1"/>
</dbReference>
<organism evidence="10 11">
    <name type="scientific">Rhizophlyctis rosea</name>
    <dbReference type="NCBI Taxonomy" id="64517"/>
    <lineage>
        <taxon>Eukaryota</taxon>
        <taxon>Fungi</taxon>
        <taxon>Fungi incertae sedis</taxon>
        <taxon>Chytridiomycota</taxon>
        <taxon>Chytridiomycota incertae sedis</taxon>
        <taxon>Chytridiomycetes</taxon>
        <taxon>Rhizophlyctidales</taxon>
        <taxon>Rhizophlyctidaceae</taxon>
        <taxon>Rhizophlyctis</taxon>
    </lineage>
</organism>
<accession>A0AAD5SB83</accession>
<keyword evidence="6" id="KW-0131">Cell cycle</keyword>
<keyword evidence="5" id="KW-0904">Protein phosphatase</keyword>
<evidence type="ECO:0000259" key="8">
    <source>
        <dbReference type="PROSITE" id="PS50054"/>
    </source>
</evidence>
<feature type="region of interest" description="Disordered" evidence="7">
    <location>
        <begin position="674"/>
        <end position="707"/>
    </location>
</feature>
<feature type="non-terminal residue" evidence="10">
    <location>
        <position position="707"/>
    </location>
</feature>
<evidence type="ECO:0000313" key="10">
    <source>
        <dbReference type="EMBL" id="KAJ3041672.1"/>
    </source>
</evidence>
<feature type="domain" description="Tyrosine specific protein phosphatases" evidence="9">
    <location>
        <begin position="432"/>
        <end position="494"/>
    </location>
</feature>
<dbReference type="GO" id="GO:0004725">
    <property type="term" value="F:protein tyrosine phosphatase activity"/>
    <property type="evidence" value="ECO:0007669"/>
    <property type="project" value="UniProtKB-EC"/>
</dbReference>
<dbReference type="Pfam" id="PF14671">
    <property type="entry name" value="DSPn"/>
    <property type="match status" value="1"/>
</dbReference>
<comment type="similarity">
    <text evidence="1">Belongs to the protein-tyrosine phosphatase family. Non-receptor class CDC14 subfamily.</text>
</comment>
<protein>
    <recommendedName>
        <fullName evidence="2">protein-tyrosine-phosphatase</fullName>
        <ecNumber evidence="2">3.1.3.48</ecNumber>
    </recommendedName>
</protein>
<name>A0AAD5SB83_9FUNG</name>
<dbReference type="GO" id="GO:0051301">
    <property type="term" value="P:cell division"/>
    <property type="evidence" value="ECO:0007669"/>
    <property type="project" value="UniProtKB-KW"/>
</dbReference>
<keyword evidence="3" id="KW-0132">Cell division</keyword>
<dbReference type="SUPFAM" id="SSF52799">
    <property type="entry name" value="(Phosphotyrosine protein) phosphatases II"/>
    <property type="match status" value="2"/>
</dbReference>
<sequence>MRQRLGELGVDYHKLFGKLREKERARFLWITGMGCEESGTSSMPHHRNEGPAALVPKVIDSCKRDDLNLLFGKDFGLRMTATVTDVIFVNDYYHNNPFPTINQLDLNNVELVKEREEDNLFLISFGKGTAADRVWNDLHCWEDTYQRTTLSTRTASALINSNIVKMTTTGVLEHGPFCMARLGGNDDVTVWIPLAKPGREQYRKLVVHNLTPDEAHAPLLSISPPFLPYRDAGYGAATYHISVLECLRGLHKALTIGLLDLENIDVSSYEFYERVENGDFNWISNKFLALASPKDDPPGGVPMMGSPGAYNPPNTGISVVTRSGYTTTTANGSSYSSMLTTGLTSAVSSIMSRTAAGTASSAQQPTSVSPYSRLFPAYRMDDLIRYMLEHNVRTIVRLNNKIYDRKKFGDAGIDHVEMYFPDGTTPPDGILKRFLDLCENRAGPIAVHCKAGLGRTGTLIAAYFMKHYKFTASEVISYLRIVRPGSVVGPQQNYLQSMQAKLWKMHPSTILPSTVSCLTAPTYPNLRRWAASRAAVESFLNRTHTHLPSRKFAAPRAPQPAIKTDRWASSTSTAGVPMDRNTASPYPPASPMQISDAESMSDDDLSHATAEMEIIRDEERAKPRGVERDAYGGGFRSGARGGGVGGHLRKASSDLDELGGDATKLLGDFAIPVQPRKHMTPPSAAEQVAGVGVGGGRGAPSSGTAEL</sequence>
<evidence type="ECO:0000313" key="11">
    <source>
        <dbReference type="Proteomes" id="UP001212841"/>
    </source>
</evidence>
<dbReference type="EC" id="3.1.3.48" evidence="2"/>
<gene>
    <name evidence="10" type="primary">CDC14A</name>
    <name evidence="10" type="ORF">HK097_002220</name>
</gene>
<dbReference type="InterPro" id="IPR020422">
    <property type="entry name" value="TYR_PHOSPHATASE_DUAL_dom"/>
</dbReference>
<evidence type="ECO:0000256" key="4">
    <source>
        <dbReference type="ARBA" id="ARBA00022801"/>
    </source>
</evidence>
<evidence type="ECO:0000256" key="5">
    <source>
        <dbReference type="ARBA" id="ARBA00022912"/>
    </source>
</evidence>
<dbReference type="PROSITE" id="PS50056">
    <property type="entry name" value="TYR_PHOSPHATASE_2"/>
    <property type="match status" value="1"/>
</dbReference>
<comment type="caution">
    <text evidence="10">The sequence shown here is derived from an EMBL/GenBank/DDBJ whole genome shotgun (WGS) entry which is preliminary data.</text>
</comment>
<dbReference type="SMART" id="SM00404">
    <property type="entry name" value="PTPc_motif"/>
    <property type="match status" value="1"/>
</dbReference>
<feature type="domain" description="Tyrosine-protein phosphatase" evidence="8">
    <location>
        <begin position="364"/>
        <end position="507"/>
    </location>
</feature>
<dbReference type="CDD" id="cd14499">
    <property type="entry name" value="CDC14_C"/>
    <property type="match status" value="1"/>
</dbReference>
<dbReference type="InterPro" id="IPR016130">
    <property type="entry name" value="Tyr_Pase_AS"/>
</dbReference>
<keyword evidence="4" id="KW-0378">Hydrolase</keyword>
<dbReference type="AlphaFoldDB" id="A0AAD5SB83"/>